<dbReference type="RefSeq" id="WP_136402390.1">
    <property type="nucleotide sequence ID" value="NZ_SSNZ01000002.1"/>
</dbReference>
<dbReference type="EMBL" id="SSNZ01000002">
    <property type="protein sequence ID" value="THF51405.1"/>
    <property type="molecule type" value="Genomic_DNA"/>
</dbReference>
<keyword evidence="2" id="KW-1185">Reference proteome</keyword>
<gene>
    <name evidence="1" type="ORF">E6C50_06480</name>
</gene>
<comment type="caution">
    <text evidence="1">The sequence shown here is derived from an EMBL/GenBank/DDBJ whole genome shotgun (WGS) entry which is preliminary data.</text>
</comment>
<name>A0A4S3ZZK5_9FLAO</name>
<dbReference type="Proteomes" id="UP000307507">
    <property type="component" value="Unassembled WGS sequence"/>
</dbReference>
<proteinExistence type="predicted"/>
<evidence type="ECO:0000313" key="1">
    <source>
        <dbReference type="EMBL" id="THF51405.1"/>
    </source>
</evidence>
<organism evidence="1 2">
    <name type="scientific">Flavobacterium supellecticarium</name>
    <dbReference type="NCBI Taxonomy" id="2565924"/>
    <lineage>
        <taxon>Bacteria</taxon>
        <taxon>Pseudomonadati</taxon>
        <taxon>Bacteroidota</taxon>
        <taxon>Flavobacteriia</taxon>
        <taxon>Flavobacteriales</taxon>
        <taxon>Flavobacteriaceae</taxon>
        <taxon>Flavobacterium</taxon>
    </lineage>
</organism>
<evidence type="ECO:0000313" key="2">
    <source>
        <dbReference type="Proteomes" id="UP000307507"/>
    </source>
</evidence>
<accession>A0A4S3ZZK5</accession>
<protein>
    <submittedName>
        <fullName evidence="1">Uncharacterized protein</fullName>
    </submittedName>
</protein>
<sequence length="87" mass="9800">MKKLESLKNDTFEKFKGNTVKNPLQILGGLIEPEATCYRNARYTGTDSYDSETCPTAEPLHPNTAPIDGGADIDFKLTSWDPRTDWY</sequence>
<reference evidence="1 2" key="1">
    <citation type="submission" date="2019-04" db="EMBL/GenBank/DDBJ databases">
        <title>Flavobacterium sp. nov. isolated from construction timber.</title>
        <authorList>
            <person name="Lin S.-Y."/>
            <person name="Chang C.-T."/>
            <person name="Young C.-C."/>
        </authorList>
    </citation>
    <scope>NUCLEOTIDE SEQUENCE [LARGE SCALE GENOMIC DNA]</scope>
    <source>
        <strain evidence="1 2">CC-CTC003</strain>
    </source>
</reference>
<dbReference type="OrthoDB" id="9991898at2"/>
<dbReference type="AlphaFoldDB" id="A0A4S3ZZK5"/>